<name>T1B4S7_9ZZZZ</name>
<feature type="transmembrane region" description="Helical" evidence="7">
    <location>
        <begin position="71"/>
        <end position="92"/>
    </location>
</feature>
<dbReference type="PANTHER" id="PTHR30269:SF37">
    <property type="entry name" value="MEMBRANE TRANSPORTER PROTEIN"/>
    <property type="match status" value="1"/>
</dbReference>
<reference evidence="8" key="1">
    <citation type="submission" date="2013-08" db="EMBL/GenBank/DDBJ databases">
        <authorList>
            <person name="Mendez C."/>
            <person name="Richter M."/>
            <person name="Ferrer M."/>
            <person name="Sanchez J."/>
        </authorList>
    </citation>
    <scope>NUCLEOTIDE SEQUENCE</scope>
</reference>
<reference evidence="8" key="2">
    <citation type="journal article" date="2014" name="ISME J.">
        <title>Microbial stratification in low pH oxic and suboxic macroscopic growths along an acid mine drainage.</title>
        <authorList>
            <person name="Mendez-Garcia C."/>
            <person name="Mesa V."/>
            <person name="Sprenger R.R."/>
            <person name="Richter M."/>
            <person name="Diez M.S."/>
            <person name="Solano J."/>
            <person name="Bargiela R."/>
            <person name="Golyshina O.V."/>
            <person name="Manteca A."/>
            <person name="Ramos J.L."/>
            <person name="Gallego J.R."/>
            <person name="Llorente I."/>
            <person name="Martins Dos Santos V.A."/>
            <person name="Jensen O.N."/>
            <person name="Pelaez A.I."/>
            <person name="Sanchez J."/>
            <person name="Ferrer M."/>
        </authorList>
    </citation>
    <scope>NUCLEOTIDE SEQUENCE</scope>
</reference>
<accession>T1B4S7</accession>
<evidence type="ECO:0000256" key="4">
    <source>
        <dbReference type="ARBA" id="ARBA00022692"/>
    </source>
</evidence>
<dbReference type="AlphaFoldDB" id="T1B4S7"/>
<comment type="caution">
    <text evidence="8">The sequence shown here is derived from an EMBL/GenBank/DDBJ whole genome shotgun (WGS) entry which is preliminary data.</text>
</comment>
<evidence type="ECO:0000256" key="3">
    <source>
        <dbReference type="ARBA" id="ARBA00022475"/>
    </source>
</evidence>
<evidence type="ECO:0000256" key="2">
    <source>
        <dbReference type="ARBA" id="ARBA00022448"/>
    </source>
</evidence>
<evidence type="ECO:0000256" key="7">
    <source>
        <dbReference type="SAM" id="Phobius"/>
    </source>
</evidence>
<dbReference type="GO" id="GO:0005886">
    <property type="term" value="C:plasma membrane"/>
    <property type="evidence" value="ECO:0007669"/>
    <property type="project" value="UniProtKB-SubCell"/>
</dbReference>
<keyword evidence="4 7" id="KW-0812">Transmembrane</keyword>
<keyword evidence="2" id="KW-0813">Transport</keyword>
<evidence type="ECO:0000256" key="5">
    <source>
        <dbReference type="ARBA" id="ARBA00022989"/>
    </source>
</evidence>
<keyword evidence="3" id="KW-1003">Cell membrane</keyword>
<comment type="subcellular location">
    <subcellularLocation>
        <location evidence="1">Cell membrane</location>
        <topology evidence="1">Multi-pass membrane protein</topology>
    </subcellularLocation>
</comment>
<evidence type="ECO:0000256" key="6">
    <source>
        <dbReference type="ARBA" id="ARBA00023136"/>
    </source>
</evidence>
<sequence length="174" mass="18180">MILLMTVAAGLLGSLTGLGGGVVAVPVLIVFFQFPFVDAVGVSLITILATSTTSGAAYVRDHITDLRIGMFLEIATVPGAFVGAVVAIALARSNLEDALLVALGAVLILSAVSSLLRGRRTETRPGRPDRISRYFDFRGTYRDRALGTAVSYEGENTRGALGVMFCAGVVSALF</sequence>
<dbReference type="InterPro" id="IPR002781">
    <property type="entry name" value="TM_pro_TauE-like"/>
</dbReference>
<feature type="transmembrane region" description="Helical" evidence="7">
    <location>
        <begin position="40"/>
        <end position="59"/>
    </location>
</feature>
<evidence type="ECO:0000256" key="1">
    <source>
        <dbReference type="ARBA" id="ARBA00004651"/>
    </source>
</evidence>
<keyword evidence="6 7" id="KW-0472">Membrane</keyword>
<proteinExistence type="predicted"/>
<protein>
    <submittedName>
        <fullName evidence="8">Membrane protein containing DUF81</fullName>
    </submittedName>
</protein>
<organism evidence="8">
    <name type="scientific">mine drainage metagenome</name>
    <dbReference type="NCBI Taxonomy" id="410659"/>
    <lineage>
        <taxon>unclassified sequences</taxon>
        <taxon>metagenomes</taxon>
        <taxon>ecological metagenomes</taxon>
    </lineage>
</organism>
<feature type="transmembrane region" description="Helical" evidence="7">
    <location>
        <begin position="98"/>
        <end position="116"/>
    </location>
</feature>
<dbReference type="PANTHER" id="PTHR30269">
    <property type="entry name" value="TRANSMEMBRANE PROTEIN YFCA"/>
    <property type="match status" value="1"/>
</dbReference>
<gene>
    <name evidence="8" type="ORF">B2A_00595</name>
</gene>
<feature type="non-terminal residue" evidence="8">
    <location>
        <position position="174"/>
    </location>
</feature>
<evidence type="ECO:0000313" key="8">
    <source>
        <dbReference type="EMBL" id="EQD67976.1"/>
    </source>
</evidence>
<dbReference type="Pfam" id="PF01925">
    <property type="entry name" value="TauE"/>
    <property type="match status" value="1"/>
</dbReference>
<dbReference type="EMBL" id="AUZZ01000463">
    <property type="protein sequence ID" value="EQD67976.1"/>
    <property type="molecule type" value="Genomic_DNA"/>
</dbReference>
<dbReference type="InterPro" id="IPR052017">
    <property type="entry name" value="TSUP"/>
</dbReference>
<keyword evidence="5 7" id="KW-1133">Transmembrane helix</keyword>